<dbReference type="OrthoDB" id="980645at2"/>
<dbReference type="Proteomes" id="UP000184109">
    <property type="component" value="Unassembled WGS sequence"/>
</dbReference>
<evidence type="ECO:0000313" key="2">
    <source>
        <dbReference type="Proteomes" id="UP000184109"/>
    </source>
</evidence>
<name>A0A1M5U227_9FLAO</name>
<dbReference type="STRING" id="1195760.SAMN05444281_0990"/>
<dbReference type="RefSeq" id="WP_084730183.1">
    <property type="nucleotide sequence ID" value="NZ_FQXQ01000002.1"/>
</dbReference>
<proteinExistence type="predicted"/>
<evidence type="ECO:0000313" key="1">
    <source>
        <dbReference type="EMBL" id="SHH57087.1"/>
    </source>
</evidence>
<protein>
    <submittedName>
        <fullName evidence="1">Uncharacterized protein</fullName>
    </submittedName>
</protein>
<sequence>MFQKFILILLLTTLSIRPAYFVGNVVYYETHLSEIIEKYCVNKDKPELQCNGQCHLAKEINAIDTSEDGKAVVNVSAAFFPVYFQAIEKINLSIFPPKEITTYFDYDFTYTYLLSHKINKPPMV</sequence>
<reference evidence="2" key="1">
    <citation type="submission" date="2016-11" db="EMBL/GenBank/DDBJ databases">
        <authorList>
            <person name="Varghese N."/>
            <person name="Submissions S."/>
        </authorList>
    </citation>
    <scope>NUCLEOTIDE SEQUENCE [LARGE SCALE GENOMIC DNA]</scope>
    <source>
        <strain evidence="2">DSM 100572</strain>
    </source>
</reference>
<dbReference type="AlphaFoldDB" id="A0A1M5U227"/>
<organism evidence="1 2">
    <name type="scientific">Wenyingzhuangia marina</name>
    <dbReference type="NCBI Taxonomy" id="1195760"/>
    <lineage>
        <taxon>Bacteria</taxon>
        <taxon>Pseudomonadati</taxon>
        <taxon>Bacteroidota</taxon>
        <taxon>Flavobacteriia</taxon>
        <taxon>Flavobacteriales</taxon>
        <taxon>Flavobacteriaceae</taxon>
        <taxon>Wenyingzhuangia</taxon>
    </lineage>
</organism>
<keyword evidence="2" id="KW-1185">Reference proteome</keyword>
<accession>A0A1M5U227</accession>
<dbReference type="EMBL" id="FQXQ01000002">
    <property type="protein sequence ID" value="SHH57087.1"/>
    <property type="molecule type" value="Genomic_DNA"/>
</dbReference>
<gene>
    <name evidence="1" type="ORF">SAMN05444281_0990</name>
</gene>